<dbReference type="Pfam" id="PF20237">
    <property type="entry name" value="DUF6594"/>
    <property type="match status" value="1"/>
</dbReference>
<protein>
    <recommendedName>
        <fullName evidence="2">DUF6594 domain-containing protein</fullName>
    </recommendedName>
</protein>
<feature type="transmembrane region" description="Helical" evidence="1">
    <location>
        <begin position="188"/>
        <end position="207"/>
    </location>
</feature>
<sequence length="259" mass="29248">MVDEKWKLLEKMPTTFWLTWRVGHEALRLRNRSWNSLTLIAVGKIQHLDLVVFMWSGPQNKFQTDQFWNMSSTEFTQALSFGLPRPNRPLPRPTLRTQEAVALRDWEFMKKCQLQGQQDPFLVSSTKMIDYDVINELLEDIADTSNPARSDLSHLRAASQPDQTVPLFGGSRTLTNKRHSLKGFLQRLSMAILGGGFLIAPMFIMVYHPGRVSTLATSSAFVFAFGVVMSFYLDRPFDVLSGTAAYAAVLVVFVGASQP</sequence>
<keyword evidence="1" id="KW-0472">Membrane</keyword>
<name>A0AAE0X1S6_9PEZI</name>
<gene>
    <name evidence="3" type="ORF">B0T22DRAFT_444978</name>
</gene>
<feature type="transmembrane region" description="Helical" evidence="1">
    <location>
        <begin position="213"/>
        <end position="232"/>
    </location>
</feature>
<evidence type="ECO:0000313" key="4">
    <source>
        <dbReference type="Proteomes" id="UP001270362"/>
    </source>
</evidence>
<accession>A0AAE0X1S6</accession>
<dbReference type="EMBL" id="JAULSO010000005">
    <property type="protein sequence ID" value="KAK3682811.1"/>
    <property type="molecule type" value="Genomic_DNA"/>
</dbReference>
<comment type="caution">
    <text evidence="3">The sequence shown here is derived from an EMBL/GenBank/DDBJ whole genome shotgun (WGS) entry which is preliminary data.</text>
</comment>
<reference evidence="3" key="2">
    <citation type="submission" date="2023-06" db="EMBL/GenBank/DDBJ databases">
        <authorList>
            <consortium name="Lawrence Berkeley National Laboratory"/>
            <person name="Haridas S."/>
            <person name="Hensen N."/>
            <person name="Bonometti L."/>
            <person name="Westerberg I."/>
            <person name="Brannstrom I.O."/>
            <person name="Guillou S."/>
            <person name="Cros-Aarteil S."/>
            <person name="Calhoun S."/>
            <person name="Kuo A."/>
            <person name="Mondo S."/>
            <person name="Pangilinan J."/>
            <person name="Riley R."/>
            <person name="Labutti K."/>
            <person name="Andreopoulos B."/>
            <person name="Lipzen A."/>
            <person name="Chen C."/>
            <person name="Yanf M."/>
            <person name="Daum C."/>
            <person name="Ng V."/>
            <person name="Clum A."/>
            <person name="Steindorff A."/>
            <person name="Ohm R."/>
            <person name="Martin F."/>
            <person name="Silar P."/>
            <person name="Natvig D."/>
            <person name="Lalanne C."/>
            <person name="Gautier V."/>
            <person name="Ament-Velasquez S.L."/>
            <person name="Kruys A."/>
            <person name="Hutchinson M.I."/>
            <person name="Powell A.J."/>
            <person name="Barry K."/>
            <person name="Miller A.N."/>
            <person name="Grigoriev I.V."/>
            <person name="Debuchy R."/>
            <person name="Gladieux P."/>
            <person name="Thoren M.H."/>
            <person name="Johannesson H."/>
        </authorList>
    </citation>
    <scope>NUCLEOTIDE SEQUENCE</scope>
    <source>
        <strain evidence="3">CBS 314.62</strain>
    </source>
</reference>
<organism evidence="3 4">
    <name type="scientific">Podospora appendiculata</name>
    <dbReference type="NCBI Taxonomy" id="314037"/>
    <lineage>
        <taxon>Eukaryota</taxon>
        <taxon>Fungi</taxon>
        <taxon>Dikarya</taxon>
        <taxon>Ascomycota</taxon>
        <taxon>Pezizomycotina</taxon>
        <taxon>Sordariomycetes</taxon>
        <taxon>Sordariomycetidae</taxon>
        <taxon>Sordariales</taxon>
        <taxon>Podosporaceae</taxon>
        <taxon>Podospora</taxon>
    </lineage>
</organism>
<keyword evidence="4" id="KW-1185">Reference proteome</keyword>
<keyword evidence="1" id="KW-0812">Transmembrane</keyword>
<dbReference type="AlphaFoldDB" id="A0AAE0X1S6"/>
<feature type="transmembrane region" description="Helical" evidence="1">
    <location>
        <begin position="239"/>
        <end position="256"/>
    </location>
</feature>
<evidence type="ECO:0000313" key="3">
    <source>
        <dbReference type="EMBL" id="KAK3682811.1"/>
    </source>
</evidence>
<evidence type="ECO:0000256" key="1">
    <source>
        <dbReference type="SAM" id="Phobius"/>
    </source>
</evidence>
<evidence type="ECO:0000259" key="2">
    <source>
        <dbReference type="Pfam" id="PF20237"/>
    </source>
</evidence>
<dbReference type="Proteomes" id="UP001270362">
    <property type="component" value="Unassembled WGS sequence"/>
</dbReference>
<proteinExistence type="predicted"/>
<reference evidence="3" key="1">
    <citation type="journal article" date="2023" name="Mol. Phylogenet. Evol.">
        <title>Genome-scale phylogeny and comparative genomics of the fungal order Sordariales.</title>
        <authorList>
            <person name="Hensen N."/>
            <person name="Bonometti L."/>
            <person name="Westerberg I."/>
            <person name="Brannstrom I.O."/>
            <person name="Guillou S."/>
            <person name="Cros-Aarteil S."/>
            <person name="Calhoun S."/>
            <person name="Haridas S."/>
            <person name="Kuo A."/>
            <person name="Mondo S."/>
            <person name="Pangilinan J."/>
            <person name="Riley R."/>
            <person name="LaButti K."/>
            <person name="Andreopoulos B."/>
            <person name="Lipzen A."/>
            <person name="Chen C."/>
            <person name="Yan M."/>
            <person name="Daum C."/>
            <person name="Ng V."/>
            <person name="Clum A."/>
            <person name="Steindorff A."/>
            <person name="Ohm R.A."/>
            <person name="Martin F."/>
            <person name="Silar P."/>
            <person name="Natvig D.O."/>
            <person name="Lalanne C."/>
            <person name="Gautier V."/>
            <person name="Ament-Velasquez S.L."/>
            <person name="Kruys A."/>
            <person name="Hutchinson M.I."/>
            <person name="Powell A.J."/>
            <person name="Barry K."/>
            <person name="Miller A.N."/>
            <person name="Grigoriev I.V."/>
            <person name="Debuchy R."/>
            <person name="Gladieux P."/>
            <person name="Hiltunen Thoren M."/>
            <person name="Johannesson H."/>
        </authorList>
    </citation>
    <scope>NUCLEOTIDE SEQUENCE</scope>
    <source>
        <strain evidence="3">CBS 314.62</strain>
    </source>
</reference>
<dbReference type="InterPro" id="IPR046529">
    <property type="entry name" value="DUF6594"/>
</dbReference>
<feature type="domain" description="DUF6594" evidence="2">
    <location>
        <begin position="90"/>
        <end position="251"/>
    </location>
</feature>
<keyword evidence="1" id="KW-1133">Transmembrane helix</keyword>